<dbReference type="EMBL" id="JBBPEH010000004">
    <property type="protein sequence ID" value="KAK7539626.1"/>
    <property type="molecule type" value="Genomic_DNA"/>
</dbReference>
<reference evidence="2 3" key="1">
    <citation type="submission" date="2024-04" db="EMBL/GenBank/DDBJ databases">
        <title>Phyllosticta paracitricarpa is synonymous to the EU quarantine fungus P. citricarpa based on phylogenomic analyses.</title>
        <authorList>
            <consortium name="Lawrence Berkeley National Laboratory"/>
            <person name="Van ingen-buijs V.A."/>
            <person name="Van westerhoven A.C."/>
            <person name="Haridas S."/>
            <person name="Skiadas P."/>
            <person name="Martin F."/>
            <person name="Groenewald J.Z."/>
            <person name="Crous P.W."/>
            <person name="Seidl M.F."/>
        </authorList>
    </citation>
    <scope>NUCLEOTIDE SEQUENCE [LARGE SCALE GENOMIC DNA]</scope>
    <source>
        <strain evidence="2 3">CPC 17464</strain>
    </source>
</reference>
<protein>
    <submittedName>
        <fullName evidence="2">Uncharacterized protein</fullName>
    </submittedName>
</protein>
<keyword evidence="3" id="KW-1185">Reference proteome</keyword>
<evidence type="ECO:0000313" key="2">
    <source>
        <dbReference type="EMBL" id="KAK7539626.1"/>
    </source>
</evidence>
<dbReference type="Proteomes" id="UP001360953">
    <property type="component" value="Unassembled WGS sequence"/>
</dbReference>
<feature type="signal peptide" evidence="1">
    <location>
        <begin position="1"/>
        <end position="23"/>
    </location>
</feature>
<organism evidence="2 3">
    <name type="scientific">Phyllosticta citribraziliensis</name>
    <dbReference type="NCBI Taxonomy" id="989973"/>
    <lineage>
        <taxon>Eukaryota</taxon>
        <taxon>Fungi</taxon>
        <taxon>Dikarya</taxon>
        <taxon>Ascomycota</taxon>
        <taxon>Pezizomycotina</taxon>
        <taxon>Dothideomycetes</taxon>
        <taxon>Dothideomycetes incertae sedis</taxon>
        <taxon>Botryosphaeriales</taxon>
        <taxon>Phyllostictaceae</taxon>
        <taxon>Phyllosticta</taxon>
    </lineage>
</organism>
<gene>
    <name evidence="2" type="ORF">J3D65DRAFT_619265</name>
</gene>
<evidence type="ECO:0000313" key="3">
    <source>
        <dbReference type="Proteomes" id="UP001360953"/>
    </source>
</evidence>
<dbReference type="RefSeq" id="XP_066656897.1">
    <property type="nucleotide sequence ID" value="XM_066799725.1"/>
</dbReference>
<accession>A0ABR1LYK2</accession>
<evidence type="ECO:0000256" key="1">
    <source>
        <dbReference type="SAM" id="SignalP"/>
    </source>
</evidence>
<proteinExistence type="predicted"/>
<name>A0ABR1LYK2_9PEZI</name>
<feature type="chain" id="PRO_5046066794" evidence="1">
    <location>
        <begin position="24"/>
        <end position="103"/>
    </location>
</feature>
<sequence length="103" mass="11108">MRLGSLCAAILATLLSLTPLVQGFTCGFESRALGGTCDSVSQSTRTLTDLCKNCVNCGNEDNTHTYVQPASQPANTLTRRTWGGSLKSKISLTYGYKQQCLRL</sequence>
<dbReference type="GeneID" id="92032631"/>
<comment type="caution">
    <text evidence="2">The sequence shown here is derived from an EMBL/GenBank/DDBJ whole genome shotgun (WGS) entry which is preliminary data.</text>
</comment>
<keyword evidence="1" id="KW-0732">Signal</keyword>